<feature type="compositionally biased region" description="Polar residues" evidence="1">
    <location>
        <begin position="1"/>
        <end position="15"/>
    </location>
</feature>
<sequence length="169" mass="19515">MYSENSKPYLSQSGTKKMEGNMQVSYSAKIAKQKQYKELMEKKQKEEMLQEIKETKELSKEGAEKQASTMNTQEQMQNYQEQQVEKSPRKPAFKRLKSFKEMEIVEKLEYLLNFPKQLPPVPCIVITANENIRGFIVGLTDGNVDIKLMDQSIVTLKISAIQEVRMIGI</sequence>
<keyword evidence="2" id="KW-0946">Virion</keyword>
<keyword evidence="2" id="KW-0167">Capsid protein</keyword>
<organism evidence="2 3">
    <name type="scientific">Niallia hominis</name>
    <dbReference type="NCBI Taxonomy" id="3133173"/>
    <lineage>
        <taxon>Bacteria</taxon>
        <taxon>Bacillati</taxon>
        <taxon>Bacillota</taxon>
        <taxon>Bacilli</taxon>
        <taxon>Bacillales</taxon>
        <taxon>Bacillaceae</taxon>
        <taxon>Niallia</taxon>
    </lineage>
</organism>
<dbReference type="Pfam" id="PF14153">
    <property type="entry name" value="Spore_coat_CotO"/>
    <property type="match status" value="1"/>
</dbReference>
<keyword evidence="3" id="KW-1185">Reference proteome</keyword>
<feature type="compositionally biased region" description="Low complexity" evidence="1">
    <location>
        <begin position="69"/>
        <end position="82"/>
    </location>
</feature>
<gene>
    <name evidence="2" type="ORF">WMO63_01880</name>
</gene>
<dbReference type="InterPro" id="IPR025439">
    <property type="entry name" value="Spore_coat_CotO"/>
</dbReference>
<feature type="compositionally biased region" description="Basic and acidic residues" evidence="1">
    <location>
        <begin position="54"/>
        <end position="64"/>
    </location>
</feature>
<feature type="region of interest" description="Disordered" evidence="1">
    <location>
        <begin position="1"/>
        <end position="21"/>
    </location>
</feature>
<reference evidence="2 3" key="1">
    <citation type="submission" date="2024-03" db="EMBL/GenBank/DDBJ databases">
        <title>Human intestinal bacterial collection.</title>
        <authorList>
            <person name="Pauvert C."/>
            <person name="Hitch T.C.A."/>
            <person name="Clavel T."/>
        </authorList>
    </citation>
    <scope>NUCLEOTIDE SEQUENCE [LARGE SCALE GENOMIC DNA]</scope>
    <source>
        <strain evidence="2 3">CLA-SR-H024</strain>
    </source>
</reference>
<evidence type="ECO:0000256" key="1">
    <source>
        <dbReference type="SAM" id="MobiDB-lite"/>
    </source>
</evidence>
<protein>
    <submittedName>
        <fullName evidence="2">CotO family spore coat protein</fullName>
    </submittedName>
</protein>
<dbReference type="RefSeq" id="WP_349204100.1">
    <property type="nucleotide sequence ID" value="NZ_JBBMFN010000002.1"/>
</dbReference>
<name>A0ABV1ETJ5_9BACI</name>
<proteinExistence type="predicted"/>
<dbReference type="Proteomes" id="UP001465426">
    <property type="component" value="Unassembled WGS sequence"/>
</dbReference>
<accession>A0ABV1ETJ5</accession>
<dbReference type="EMBL" id="JBBMFN010000002">
    <property type="protein sequence ID" value="MEQ2464416.1"/>
    <property type="molecule type" value="Genomic_DNA"/>
</dbReference>
<evidence type="ECO:0000313" key="3">
    <source>
        <dbReference type="Proteomes" id="UP001465426"/>
    </source>
</evidence>
<feature type="region of interest" description="Disordered" evidence="1">
    <location>
        <begin position="54"/>
        <end position="91"/>
    </location>
</feature>
<evidence type="ECO:0000313" key="2">
    <source>
        <dbReference type="EMBL" id="MEQ2464416.1"/>
    </source>
</evidence>
<comment type="caution">
    <text evidence="2">The sequence shown here is derived from an EMBL/GenBank/DDBJ whole genome shotgun (WGS) entry which is preliminary data.</text>
</comment>